<evidence type="ECO:0000256" key="1">
    <source>
        <dbReference type="SAM" id="MobiDB-lite"/>
    </source>
</evidence>
<feature type="compositionally biased region" description="Basic and acidic residues" evidence="1">
    <location>
        <begin position="26"/>
        <end position="55"/>
    </location>
</feature>
<evidence type="ECO:0000313" key="2">
    <source>
        <dbReference type="EMBL" id="AAR01640.1"/>
    </source>
</evidence>
<dbReference type="AlphaFoldDB" id="Q75GV8"/>
<sequence>MVCHHNLLARRTARAILHISPPSRGHGGDGGERVAAVRREGWEERREEGEEDAGRAKVGAMLGEHGHGERWIVGRPRPGPGKKPLKKPSRGGDEERVGESGGGGGDADATGSRRRDSDAELSPAAVLSPPATAPSAGHLLTGD</sequence>
<protein>
    <submittedName>
        <fullName evidence="2">Expressed protein</fullName>
    </submittedName>
</protein>
<evidence type="ECO:0000313" key="3">
    <source>
        <dbReference type="Proteomes" id="UP000000763"/>
    </source>
</evidence>
<feature type="region of interest" description="Disordered" evidence="1">
    <location>
        <begin position="19"/>
        <end position="143"/>
    </location>
</feature>
<reference evidence="3" key="1">
    <citation type="journal article" date="2005" name="Nature">
        <title>The map-based sequence of the rice genome.</title>
        <authorList>
            <consortium name="International rice genome sequencing project (IRGSP)"/>
            <person name="Matsumoto T."/>
            <person name="Wu J."/>
            <person name="Kanamori H."/>
            <person name="Katayose Y."/>
            <person name="Fujisawa M."/>
            <person name="Namiki N."/>
            <person name="Mizuno H."/>
            <person name="Yamamoto K."/>
            <person name="Antonio B.A."/>
            <person name="Baba T."/>
            <person name="Sakata K."/>
            <person name="Nagamura Y."/>
            <person name="Aoki H."/>
            <person name="Arikawa K."/>
            <person name="Arita K."/>
            <person name="Bito T."/>
            <person name="Chiden Y."/>
            <person name="Fujitsuka N."/>
            <person name="Fukunaka R."/>
            <person name="Hamada M."/>
            <person name="Harada C."/>
            <person name="Hayashi A."/>
            <person name="Hijishita S."/>
            <person name="Honda M."/>
            <person name="Hosokawa S."/>
            <person name="Ichikawa Y."/>
            <person name="Idonuma A."/>
            <person name="Iijima M."/>
            <person name="Ikeda M."/>
            <person name="Ikeno M."/>
            <person name="Ito K."/>
            <person name="Ito S."/>
            <person name="Ito T."/>
            <person name="Ito Y."/>
            <person name="Ito Y."/>
            <person name="Iwabuchi A."/>
            <person name="Kamiya K."/>
            <person name="Karasawa W."/>
            <person name="Kurita K."/>
            <person name="Katagiri S."/>
            <person name="Kikuta A."/>
            <person name="Kobayashi H."/>
            <person name="Kobayashi N."/>
            <person name="Machita K."/>
            <person name="Maehara T."/>
            <person name="Masukawa M."/>
            <person name="Mizubayashi T."/>
            <person name="Mukai Y."/>
            <person name="Nagasaki H."/>
            <person name="Nagata Y."/>
            <person name="Naito S."/>
            <person name="Nakashima M."/>
            <person name="Nakama Y."/>
            <person name="Nakamichi Y."/>
            <person name="Nakamura M."/>
            <person name="Meguro A."/>
            <person name="Negishi M."/>
            <person name="Ohta I."/>
            <person name="Ohta T."/>
            <person name="Okamoto M."/>
            <person name="Ono N."/>
            <person name="Saji S."/>
            <person name="Sakaguchi M."/>
            <person name="Sakai K."/>
            <person name="Shibata M."/>
            <person name="Shimokawa T."/>
            <person name="Song J."/>
            <person name="Takazaki Y."/>
            <person name="Terasawa K."/>
            <person name="Tsugane M."/>
            <person name="Tsuji K."/>
            <person name="Ueda S."/>
            <person name="Waki K."/>
            <person name="Yamagata H."/>
            <person name="Yamamoto M."/>
            <person name="Yamamoto S."/>
            <person name="Yamane H."/>
            <person name="Yoshiki S."/>
            <person name="Yoshihara R."/>
            <person name="Yukawa K."/>
            <person name="Zhong H."/>
            <person name="Yano M."/>
            <person name="Yuan Q."/>
            <person name="Ouyang S."/>
            <person name="Liu J."/>
            <person name="Jones K.M."/>
            <person name="Gansberger K."/>
            <person name="Moffat K."/>
            <person name="Hill J."/>
            <person name="Bera J."/>
            <person name="Fadrosh D."/>
            <person name="Jin S."/>
            <person name="Johri S."/>
            <person name="Kim M."/>
            <person name="Overton L."/>
            <person name="Reardon M."/>
            <person name="Tsitrin T."/>
            <person name="Vuong H."/>
            <person name="Weaver B."/>
            <person name="Ciecko A."/>
            <person name="Tallon L."/>
            <person name="Jackson J."/>
            <person name="Pai G."/>
            <person name="Aken S.V."/>
            <person name="Utterback T."/>
            <person name="Reidmuller S."/>
            <person name="Feldblyum T."/>
            <person name="Hsiao J."/>
            <person name="Zismann V."/>
            <person name="Iobst S."/>
            <person name="de Vazeille A.R."/>
            <person name="Buell C.R."/>
            <person name="Ying K."/>
            <person name="Li Y."/>
            <person name="Lu T."/>
            <person name="Huang Y."/>
            <person name="Zhao Q."/>
            <person name="Feng Q."/>
            <person name="Zhang L."/>
            <person name="Zhu J."/>
            <person name="Weng Q."/>
            <person name="Mu J."/>
            <person name="Lu Y."/>
            <person name="Fan D."/>
            <person name="Liu Y."/>
            <person name="Guan J."/>
            <person name="Zhang Y."/>
            <person name="Yu S."/>
            <person name="Liu X."/>
            <person name="Zhang Y."/>
            <person name="Hong G."/>
            <person name="Han B."/>
            <person name="Choisne N."/>
            <person name="Demange N."/>
            <person name="Orjeda G."/>
            <person name="Samain S."/>
            <person name="Cattolico L."/>
            <person name="Pelletier E."/>
            <person name="Couloux A."/>
            <person name="Segurens B."/>
            <person name="Wincker P."/>
            <person name="D'Hont A."/>
            <person name="Scarpelli C."/>
            <person name="Weissenbach J."/>
            <person name="Salanoubat M."/>
            <person name="Quetier F."/>
            <person name="Yu Y."/>
            <person name="Kim H.R."/>
            <person name="Rambo T."/>
            <person name="Currie J."/>
            <person name="Collura K."/>
            <person name="Luo M."/>
            <person name="Yang T."/>
            <person name="Ammiraju J.S.S."/>
            <person name="Engler F."/>
            <person name="Soderlund C."/>
            <person name="Wing R.A."/>
            <person name="Palmer L.E."/>
            <person name="de la Bastide M."/>
            <person name="Spiegel L."/>
            <person name="Nascimento L."/>
            <person name="Zutavern T."/>
            <person name="O'Shaughnessy A."/>
            <person name="Dike S."/>
            <person name="Dedhia N."/>
            <person name="Preston R."/>
            <person name="Balija V."/>
            <person name="McCombie W.R."/>
            <person name="Chow T."/>
            <person name="Chen H."/>
            <person name="Chung M."/>
            <person name="Chen C."/>
            <person name="Shaw J."/>
            <person name="Wu H."/>
            <person name="Hsiao K."/>
            <person name="Chao Y."/>
            <person name="Chu M."/>
            <person name="Cheng C."/>
            <person name="Hour A."/>
            <person name="Lee P."/>
            <person name="Lin S."/>
            <person name="Lin Y."/>
            <person name="Liou J."/>
            <person name="Liu S."/>
            <person name="Hsing Y."/>
            <person name="Raghuvanshi S."/>
            <person name="Mohanty A."/>
            <person name="Bharti A.K."/>
            <person name="Gaur A."/>
            <person name="Gupta V."/>
            <person name="Kumar D."/>
            <person name="Ravi V."/>
            <person name="Vij S."/>
            <person name="Kapur A."/>
            <person name="Khurana P."/>
            <person name="Khurana P."/>
            <person name="Khurana J.P."/>
            <person name="Tyagi A.K."/>
            <person name="Gaikwad K."/>
            <person name="Singh A."/>
            <person name="Dalal V."/>
            <person name="Srivastava S."/>
            <person name="Dixit A."/>
            <person name="Pal A.K."/>
            <person name="Ghazi I.A."/>
            <person name="Yadav M."/>
            <person name="Pandit A."/>
            <person name="Bhargava A."/>
            <person name="Sureshbabu K."/>
            <person name="Batra K."/>
            <person name="Sharma T.R."/>
            <person name="Mohapatra T."/>
            <person name="Singh N.K."/>
            <person name="Messing J."/>
            <person name="Nelson A.B."/>
            <person name="Fuks G."/>
            <person name="Kavchok S."/>
            <person name="Keizer G."/>
            <person name="Linton E."/>
            <person name="Llaca V."/>
            <person name="Song R."/>
            <person name="Tanyolac B."/>
            <person name="Young S."/>
            <person name="Ho-Il K."/>
            <person name="Hahn J.H."/>
            <person name="Sangsakoo G."/>
            <person name="Vanavichit A."/>
            <person name="de Mattos Luiz.A.T."/>
            <person name="Zimmer P.D."/>
            <person name="Malone G."/>
            <person name="Dellagostin O."/>
            <person name="de Oliveira A.C."/>
            <person name="Bevan M."/>
            <person name="Bancroft I."/>
            <person name="Minx P."/>
            <person name="Cordum H."/>
            <person name="Wilson R."/>
            <person name="Cheng Z."/>
            <person name="Jin W."/>
            <person name="Jiang J."/>
            <person name="Leong S.A."/>
            <person name="Iwama H."/>
            <person name="Gojobori T."/>
            <person name="Itoh T."/>
            <person name="Niimura Y."/>
            <person name="Fujii Y."/>
            <person name="Habara T."/>
            <person name="Sakai H."/>
            <person name="Sato Y."/>
            <person name="Wilson G."/>
            <person name="Kumar K."/>
            <person name="McCouch S."/>
            <person name="Juretic N."/>
            <person name="Hoen D."/>
            <person name="Wright S."/>
            <person name="Bruskiewich R."/>
            <person name="Bureau T."/>
            <person name="Miyao A."/>
            <person name="Hirochika H."/>
            <person name="Nishikawa T."/>
            <person name="Kadowaki K."/>
            <person name="Sugiura M."/>
            <person name="Burr B."/>
            <person name="Sasaki T."/>
        </authorList>
    </citation>
    <scope>NUCLEOTIDE SEQUENCE [LARGE SCALE GENOMIC DNA]</scope>
    <source>
        <strain evidence="3">cv. Nipponbare</strain>
    </source>
</reference>
<accession>Q75GV8</accession>
<gene>
    <name evidence="2" type="primary">OJ1499_D04.1</name>
</gene>
<reference evidence="3" key="2">
    <citation type="journal article" date="2008" name="Nucleic Acids Res.">
        <title>The rice annotation project database (RAP-DB): 2008 update.</title>
        <authorList>
            <consortium name="The rice annotation project (RAP)"/>
        </authorList>
    </citation>
    <scope>GENOME REANNOTATION</scope>
    <source>
        <strain evidence="3">cv. Nipponbare</strain>
    </source>
</reference>
<proteinExistence type="predicted"/>
<dbReference type="EMBL" id="AC137997">
    <property type="protein sequence ID" value="AAR01640.1"/>
    <property type="molecule type" value="Genomic_DNA"/>
</dbReference>
<dbReference type="Proteomes" id="UP000000763">
    <property type="component" value="Chromosome 3"/>
</dbReference>
<organism evidence="2 3">
    <name type="scientific">Oryza sativa subsp. japonica</name>
    <name type="common">Rice</name>
    <dbReference type="NCBI Taxonomy" id="39947"/>
    <lineage>
        <taxon>Eukaryota</taxon>
        <taxon>Viridiplantae</taxon>
        <taxon>Streptophyta</taxon>
        <taxon>Embryophyta</taxon>
        <taxon>Tracheophyta</taxon>
        <taxon>Spermatophyta</taxon>
        <taxon>Magnoliopsida</taxon>
        <taxon>Liliopsida</taxon>
        <taxon>Poales</taxon>
        <taxon>Poaceae</taxon>
        <taxon>BOP clade</taxon>
        <taxon>Oryzoideae</taxon>
        <taxon>Oryzeae</taxon>
        <taxon>Oryzinae</taxon>
        <taxon>Oryza</taxon>
        <taxon>Oryza sativa</taxon>
    </lineage>
</organism>
<name>Q75GV8_ORYSJ</name>